<keyword evidence="7" id="KW-1185">Reference proteome</keyword>
<organism evidence="6 7">
    <name type="scientific">Oldenlandia corymbosa var. corymbosa</name>
    <dbReference type="NCBI Taxonomy" id="529605"/>
    <lineage>
        <taxon>Eukaryota</taxon>
        <taxon>Viridiplantae</taxon>
        <taxon>Streptophyta</taxon>
        <taxon>Embryophyta</taxon>
        <taxon>Tracheophyta</taxon>
        <taxon>Spermatophyta</taxon>
        <taxon>Magnoliopsida</taxon>
        <taxon>eudicotyledons</taxon>
        <taxon>Gunneridae</taxon>
        <taxon>Pentapetalae</taxon>
        <taxon>asterids</taxon>
        <taxon>lamiids</taxon>
        <taxon>Gentianales</taxon>
        <taxon>Rubiaceae</taxon>
        <taxon>Rubioideae</taxon>
        <taxon>Spermacoceae</taxon>
        <taxon>Hedyotis-Oldenlandia complex</taxon>
        <taxon>Oldenlandia</taxon>
    </lineage>
</organism>
<feature type="compositionally biased region" description="Polar residues" evidence="5">
    <location>
        <begin position="387"/>
        <end position="397"/>
    </location>
</feature>
<keyword evidence="4" id="KW-0539">Nucleus</keyword>
<evidence type="ECO:0000256" key="4">
    <source>
        <dbReference type="ARBA" id="ARBA00023242"/>
    </source>
</evidence>
<dbReference type="GO" id="GO:0043625">
    <property type="term" value="C:delta DNA polymerase complex"/>
    <property type="evidence" value="ECO:0007669"/>
    <property type="project" value="InterPro"/>
</dbReference>
<evidence type="ECO:0000256" key="3">
    <source>
        <dbReference type="ARBA" id="ARBA00022705"/>
    </source>
</evidence>
<dbReference type="AlphaFoldDB" id="A0AAV1C0B4"/>
<dbReference type="Proteomes" id="UP001161247">
    <property type="component" value="Chromosome 1"/>
</dbReference>
<gene>
    <name evidence="6" type="ORF">OLC1_LOCUS1317</name>
</gene>
<feature type="compositionally biased region" description="Polar residues" evidence="5">
    <location>
        <begin position="440"/>
        <end position="478"/>
    </location>
</feature>
<comment type="subcellular location">
    <subcellularLocation>
        <location evidence="1">Nucleus</location>
    </subcellularLocation>
</comment>
<dbReference type="FunFam" id="3.90.1030.20:FF:000002">
    <property type="entry name" value="DNA polymerase delta subunit"/>
    <property type="match status" value="1"/>
</dbReference>
<evidence type="ECO:0000256" key="1">
    <source>
        <dbReference type="ARBA" id="ARBA00004123"/>
    </source>
</evidence>
<dbReference type="Pfam" id="PF09507">
    <property type="entry name" value="CDC27"/>
    <property type="match status" value="1"/>
</dbReference>
<dbReference type="GO" id="GO:0006271">
    <property type="term" value="P:DNA strand elongation involved in DNA replication"/>
    <property type="evidence" value="ECO:0007669"/>
    <property type="project" value="TreeGrafter"/>
</dbReference>
<reference evidence="6" key="1">
    <citation type="submission" date="2023-03" db="EMBL/GenBank/DDBJ databases">
        <authorList>
            <person name="Julca I."/>
        </authorList>
    </citation>
    <scope>NUCLEOTIDE SEQUENCE</scope>
</reference>
<evidence type="ECO:0000313" key="6">
    <source>
        <dbReference type="EMBL" id="CAI9088837.1"/>
    </source>
</evidence>
<dbReference type="GO" id="GO:0003887">
    <property type="term" value="F:DNA-directed DNA polymerase activity"/>
    <property type="evidence" value="ECO:0007669"/>
    <property type="project" value="TreeGrafter"/>
</dbReference>
<evidence type="ECO:0000256" key="2">
    <source>
        <dbReference type="ARBA" id="ARBA00017589"/>
    </source>
</evidence>
<dbReference type="PANTHER" id="PTHR17598">
    <property type="entry name" value="DNA POLYMERASE DELTA SUBUNIT 3"/>
    <property type="match status" value="1"/>
</dbReference>
<dbReference type="GO" id="GO:0006297">
    <property type="term" value="P:nucleotide-excision repair, DNA gap filling"/>
    <property type="evidence" value="ECO:0007669"/>
    <property type="project" value="TreeGrafter"/>
</dbReference>
<dbReference type="GO" id="GO:1904161">
    <property type="term" value="P:DNA synthesis involved in UV-damage excision repair"/>
    <property type="evidence" value="ECO:0007669"/>
    <property type="project" value="TreeGrafter"/>
</dbReference>
<proteinExistence type="predicted"/>
<dbReference type="EMBL" id="OX459118">
    <property type="protein sequence ID" value="CAI9088837.1"/>
    <property type="molecule type" value="Genomic_DNA"/>
</dbReference>
<accession>A0AAV1C0B4</accession>
<feature type="compositionally biased region" description="Basic and acidic residues" evidence="5">
    <location>
        <begin position="336"/>
        <end position="357"/>
    </location>
</feature>
<name>A0AAV1C0B4_OLDCO</name>
<evidence type="ECO:0000313" key="7">
    <source>
        <dbReference type="Proteomes" id="UP001161247"/>
    </source>
</evidence>
<dbReference type="Gene3D" id="3.90.1030.20">
    <property type="entry name" value="DNA polymerase delta, p66 (Cdc27) subunit, wHTH domain"/>
    <property type="match status" value="1"/>
</dbReference>
<dbReference type="InterPro" id="IPR019038">
    <property type="entry name" value="POLD3"/>
</dbReference>
<evidence type="ECO:0000256" key="5">
    <source>
        <dbReference type="SAM" id="MobiDB-lite"/>
    </source>
</evidence>
<feature type="compositionally biased region" description="Basic and acidic residues" evidence="5">
    <location>
        <begin position="366"/>
        <end position="380"/>
    </location>
</feature>
<keyword evidence="3" id="KW-0235">DNA replication</keyword>
<dbReference type="InterPro" id="IPR041913">
    <property type="entry name" value="POLD3_sf"/>
</dbReference>
<sequence length="503" mass="54968">MGILDEIQYLVSDKLQVVSYKWLSRNFLVSSDDAKRLLRDFVEKHETGVEVLYTLAGWKKNDPSLYRVRLASKHALAEAKQEFDGNCSVEIYSVQACLPKDPAVLGNAECVQAGELFKQLQSVDNCLRDNRFCRVSNSFVKRNGGGTQETSTLPQVKSEGAFGPQIKTLLHQNPTPAQPKKGQVADVVKDVKDSSYISGAHEQNSKPALQEVKLSGFPGNVKKVADNKSSGNGALANMWGRASSKTKIECVSAETSATNNSSDAQVCARENIEHQSSDDEFQGVNIKRASNGKTGRKRKVIFDVSDEEDEYKDAVNLASPDPPAKPASKQMFQSSDLEKNKLNFEEEKEKPDVKDNNEVDGVSNRILKEKSVALSKDDTTKALSLDNGRNSASAGTTSEHKMTDTATRSPQRRKVVKTRIDERGREVTEVVWEGDEAETKTNSSAAKKVDNTTASNTSSRPSVNKKSPAVGSNATNQVGKAGNKKAGNKDPKQGSLMSFFKKV</sequence>
<dbReference type="PANTHER" id="PTHR17598:SF13">
    <property type="entry name" value="DNA POLYMERASE DELTA SUBUNIT 3"/>
    <property type="match status" value="1"/>
</dbReference>
<feature type="region of interest" description="Disordered" evidence="5">
    <location>
        <begin position="312"/>
        <end position="503"/>
    </location>
</feature>
<feature type="compositionally biased region" description="Basic and acidic residues" evidence="5">
    <location>
        <begin position="418"/>
        <end position="428"/>
    </location>
</feature>
<protein>
    <recommendedName>
        <fullName evidence="2">DNA polymerase delta subunit 3</fullName>
    </recommendedName>
</protein>